<feature type="compositionally biased region" description="Basic and acidic residues" evidence="10">
    <location>
        <begin position="276"/>
        <end position="291"/>
    </location>
</feature>
<feature type="domain" description="Peptidase S11 D-alanyl-D-alanine carboxypeptidase A N-terminal" evidence="11">
    <location>
        <begin position="698"/>
        <end position="903"/>
    </location>
</feature>
<proteinExistence type="inferred from homology"/>
<feature type="active site" description="Proton acceptor" evidence="7">
    <location>
        <position position="707"/>
    </location>
</feature>
<feature type="compositionally biased region" description="Low complexity" evidence="10">
    <location>
        <begin position="394"/>
        <end position="408"/>
    </location>
</feature>
<keyword evidence="5" id="KW-0573">Peptidoglycan synthesis</keyword>
<keyword evidence="2" id="KW-0732">Signal</keyword>
<keyword evidence="6" id="KW-0961">Cell wall biogenesis/degradation</keyword>
<dbReference type="Proteomes" id="UP000094094">
    <property type="component" value="Chromosome"/>
</dbReference>
<keyword evidence="3" id="KW-0378">Hydrolase</keyword>
<keyword evidence="13" id="KW-1185">Reference proteome</keyword>
<dbReference type="GO" id="GO:0071555">
    <property type="term" value="P:cell wall organization"/>
    <property type="evidence" value="ECO:0007669"/>
    <property type="project" value="UniProtKB-KW"/>
</dbReference>
<evidence type="ECO:0000256" key="1">
    <source>
        <dbReference type="ARBA" id="ARBA00007164"/>
    </source>
</evidence>
<dbReference type="EMBL" id="CP017157">
    <property type="protein sequence ID" value="AOP45330.1"/>
    <property type="molecule type" value="Genomic_DNA"/>
</dbReference>
<dbReference type="InterPro" id="IPR018044">
    <property type="entry name" value="Peptidase_S11"/>
</dbReference>
<feature type="binding site" evidence="8">
    <location>
        <position position="871"/>
    </location>
    <ligand>
        <name>substrate</name>
    </ligand>
</feature>
<dbReference type="OrthoDB" id="3530815at2"/>
<feature type="compositionally biased region" description="Low complexity" evidence="10">
    <location>
        <begin position="208"/>
        <end position="220"/>
    </location>
</feature>
<comment type="similarity">
    <text evidence="1 9">Belongs to the peptidase S11 family.</text>
</comment>
<feature type="active site" evidence="7">
    <location>
        <position position="768"/>
    </location>
</feature>
<reference evidence="12 13" key="1">
    <citation type="submission" date="2016-09" db="EMBL/GenBank/DDBJ databases">
        <title>Complete genome sequencing of Streptomyces lydicus 103 and metabolic pathways analysis of antibiotic biosynthesis.</title>
        <authorList>
            <person name="Jia N."/>
            <person name="Ding M.-Z."/>
            <person name="Gao F."/>
            <person name="Yuan Y.-J."/>
        </authorList>
    </citation>
    <scope>NUCLEOTIDE SEQUENCE [LARGE SCALE GENOMIC DNA]</scope>
    <source>
        <strain evidence="12 13">103</strain>
    </source>
</reference>
<evidence type="ECO:0000313" key="13">
    <source>
        <dbReference type="Proteomes" id="UP000094094"/>
    </source>
</evidence>
<feature type="region of interest" description="Disordered" evidence="10">
    <location>
        <begin position="1"/>
        <end position="599"/>
    </location>
</feature>
<protein>
    <submittedName>
        <fullName evidence="12">D-alanyl-D-alanine carboxypeptidase</fullName>
    </submittedName>
</protein>
<evidence type="ECO:0000259" key="11">
    <source>
        <dbReference type="Pfam" id="PF00768"/>
    </source>
</evidence>
<evidence type="ECO:0000256" key="9">
    <source>
        <dbReference type="RuleBase" id="RU004016"/>
    </source>
</evidence>
<dbReference type="RefSeq" id="WP_069567165.1">
    <property type="nucleotide sequence ID" value="NZ_CP017157.1"/>
</dbReference>
<dbReference type="GO" id="GO:0008360">
    <property type="term" value="P:regulation of cell shape"/>
    <property type="evidence" value="ECO:0007669"/>
    <property type="project" value="UniProtKB-KW"/>
</dbReference>
<dbReference type="Gene3D" id="3.40.710.10">
    <property type="entry name" value="DD-peptidase/beta-lactamase superfamily"/>
    <property type="match status" value="1"/>
</dbReference>
<evidence type="ECO:0000256" key="8">
    <source>
        <dbReference type="PIRSR" id="PIRSR618044-2"/>
    </source>
</evidence>
<dbReference type="GO" id="GO:0009002">
    <property type="term" value="F:serine-type D-Ala-D-Ala carboxypeptidase activity"/>
    <property type="evidence" value="ECO:0007669"/>
    <property type="project" value="InterPro"/>
</dbReference>
<dbReference type="PANTHER" id="PTHR21581:SF33">
    <property type="entry name" value="D-ALANYL-D-ALANINE CARBOXYPEPTIDASE DACB"/>
    <property type="match status" value="1"/>
</dbReference>
<dbReference type="GO" id="GO:0009252">
    <property type="term" value="P:peptidoglycan biosynthetic process"/>
    <property type="evidence" value="ECO:0007669"/>
    <property type="project" value="UniProtKB-KW"/>
</dbReference>
<feature type="compositionally biased region" description="Basic and acidic residues" evidence="10">
    <location>
        <begin position="1"/>
        <end position="14"/>
    </location>
</feature>
<name>A0A1D7VF19_9ACTN</name>
<dbReference type="PANTHER" id="PTHR21581">
    <property type="entry name" value="D-ALANYL-D-ALANINE CARBOXYPEPTIDASE"/>
    <property type="match status" value="1"/>
</dbReference>
<evidence type="ECO:0000313" key="12">
    <source>
        <dbReference type="EMBL" id="AOP45330.1"/>
    </source>
</evidence>
<sequence>MAGESPDKSDKKQSSGEAAQSGRDPRLSVLRGEPDEPATETGVAEAAEDSGTPGKGEGPEAPERSETAQEAAGASADGEGDGEAGDGRLRDAVAAWVAGKGDKDGEGDAEEAGDGGDGEESGSESPASKGSASKGSGTKDSGSEASGSKQSGSKASGSKASVSEGGSEKAGSAKASSEESGSEGSGAVKGDSEGAAAKPTAKSDAKAGAKGQAKSAVKAGAKGEAKTGAKAAEVEAGRDAAAEAETDAKAEAETDAKAEAETGAKAGAKSGVESGAKVDAEPGAKAERKVVDQPTAVFKTVGAQKGASGAEGDAKADDAAGESGGGEAEDDGSAVDEATRVFAVAKGKGKPASGEAVDQATTAFKINPPAKGRSAEQSKDTSAEQSKDTSAEQANGKAAEGPKGAPGAKDADEAASKDKAKGKDADEAASKGKDKGKDEAKGSKGASGAKGGGSVAESDAERTSQFVALKRDDDSAAGRSLGKTAPRTPARTPGKDTPKEPAKETPKDAAKGATKGATKDAAQDAPAETSKGADKPAGKASGASGKAAAAAGALPAAAPAKPSTPQKPADRPGAMPPAADAGAAAAPAGLPESERTKQQPLPPLDLLAKLTNTPPPPETPLRNVVRRFKIWTPLAVLLAIIFVVVQSVRPLPEPALAVGGSAAFTFDGGKLSVPWPDQGQAAVSVVGVGSLGTSGQAKPVPTASVAKVMTAYVLLRDHPLKKGEKGQTITIDAQGEADSQKKDESRVPLKKDQQFNQYQMLQMLMIPSGNNVARQLARWDAGSEGAFVKKMNDAAKKLGMSKTTYTDPSGLDKATVSTAVDQLKLAEQVMKNDAFREVVRTENVQIAGLPEKIYNNNSLLTTMAGQVAGIKTGSSTPAGGTFMWASYRTVGGKDQLILGVTMDQHTNSPDPNAQLGLVLSNTEKVITAARGALVSDTVVKKGQVVGYVDDGLGGQTPVVATKDLSAVGWPGMKATFAMSNGGKAVPHEAKAGTTVGVLTVGNGESTQKVPVALKEDLVEPSFGAKLTRIG</sequence>
<feature type="active site" description="Acyl-ester intermediate" evidence="7">
    <location>
        <position position="704"/>
    </location>
</feature>
<feature type="compositionally biased region" description="Acidic residues" evidence="10">
    <location>
        <begin position="107"/>
        <end position="122"/>
    </location>
</feature>
<evidence type="ECO:0000256" key="7">
    <source>
        <dbReference type="PIRSR" id="PIRSR618044-1"/>
    </source>
</evidence>
<organism evidence="12 13">
    <name type="scientific">Streptomyces lydicus</name>
    <dbReference type="NCBI Taxonomy" id="47763"/>
    <lineage>
        <taxon>Bacteria</taxon>
        <taxon>Bacillati</taxon>
        <taxon>Actinomycetota</taxon>
        <taxon>Actinomycetes</taxon>
        <taxon>Kitasatosporales</taxon>
        <taxon>Streptomycetaceae</taxon>
        <taxon>Streptomyces</taxon>
    </lineage>
</organism>
<dbReference type="InterPro" id="IPR012338">
    <property type="entry name" value="Beta-lactam/transpept-like"/>
</dbReference>
<feature type="compositionally biased region" description="Basic and acidic residues" evidence="10">
    <location>
        <begin position="409"/>
        <end position="442"/>
    </location>
</feature>
<dbReference type="SUPFAM" id="SSF56601">
    <property type="entry name" value="beta-lactamase/transpeptidase-like"/>
    <property type="match status" value="1"/>
</dbReference>
<dbReference type="InterPro" id="IPR001967">
    <property type="entry name" value="Peptidase_S11_N"/>
</dbReference>
<evidence type="ECO:0000256" key="5">
    <source>
        <dbReference type="ARBA" id="ARBA00022984"/>
    </source>
</evidence>
<feature type="compositionally biased region" description="Basic and acidic residues" evidence="10">
    <location>
        <begin position="373"/>
        <end position="390"/>
    </location>
</feature>
<feature type="compositionally biased region" description="Basic and acidic residues" evidence="10">
    <location>
        <begin position="221"/>
        <end position="262"/>
    </location>
</feature>
<feature type="compositionally biased region" description="Low complexity" evidence="10">
    <location>
        <begin position="538"/>
        <end position="589"/>
    </location>
</feature>
<evidence type="ECO:0000256" key="4">
    <source>
        <dbReference type="ARBA" id="ARBA00022960"/>
    </source>
</evidence>
<evidence type="ECO:0000256" key="2">
    <source>
        <dbReference type="ARBA" id="ARBA00022729"/>
    </source>
</evidence>
<evidence type="ECO:0000256" key="6">
    <source>
        <dbReference type="ARBA" id="ARBA00023316"/>
    </source>
</evidence>
<feature type="compositionally biased region" description="Low complexity" evidence="10">
    <location>
        <begin position="123"/>
        <end position="179"/>
    </location>
</feature>
<keyword evidence="4" id="KW-0133">Cell shape</keyword>
<dbReference type="AlphaFoldDB" id="A0A1D7VF19"/>
<accession>A0A1D7VF19</accession>
<feature type="compositionally biased region" description="Low complexity" evidence="10">
    <location>
        <begin position="68"/>
        <end position="77"/>
    </location>
</feature>
<keyword evidence="12" id="KW-0645">Protease</keyword>
<dbReference type="GO" id="GO:0006508">
    <property type="term" value="P:proteolysis"/>
    <property type="evidence" value="ECO:0007669"/>
    <property type="project" value="InterPro"/>
</dbReference>
<evidence type="ECO:0000256" key="3">
    <source>
        <dbReference type="ARBA" id="ARBA00022801"/>
    </source>
</evidence>
<dbReference type="KEGG" id="slc:SL103_02890"/>
<gene>
    <name evidence="12" type="ORF">SL103_02890</name>
</gene>
<evidence type="ECO:0000256" key="10">
    <source>
        <dbReference type="SAM" id="MobiDB-lite"/>
    </source>
</evidence>
<feature type="compositionally biased region" description="Basic and acidic residues" evidence="10">
    <location>
        <begin position="57"/>
        <end position="67"/>
    </location>
</feature>
<dbReference type="PRINTS" id="PR00725">
    <property type="entry name" value="DADACBPTASE1"/>
</dbReference>
<feature type="compositionally biased region" description="Basic and acidic residues" evidence="10">
    <location>
        <begin position="493"/>
        <end position="510"/>
    </location>
</feature>
<keyword evidence="12" id="KW-0121">Carboxypeptidase</keyword>
<dbReference type="Pfam" id="PF00768">
    <property type="entry name" value="Peptidase_S11"/>
    <property type="match status" value="1"/>
</dbReference>